<keyword evidence="4 6" id="KW-0689">Ribosomal protein</keyword>
<geneLocation type="chloroplast" evidence="9"/>
<dbReference type="GO" id="GO:0003735">
    <property type="term" value="F:structural constituent of ribosome"/>
    <property type="evidence" value="ECO:0007669"/>
    <property type="project" value="InterPro"/>
</dbReference>
<dbReference type="GO" id="GO:0006412">
    <property type="term" value="P:translation"/>
    <property type="evidence" value="ECO:0007669"/>
    <property type="project" value="UniProtKB-UniRule"/>
</dbReference>
<comment type="subcellular location">
    <subcellularLocation>
        <location evidence="6">Plastid</location>
        <location evidence="6">Chloroplast</location>
    </subcellularLocation>
</comment>
<dbReference type="CDD" id="cd14871">
    <property type="entry name" value="uS7_Chloroplast"/>
    <property type="match status" value="1"/>
</dbReference>
<keyword evidence="9" id="KW-0150">Chloroplast</keyword>
<reference evidence="9" key="1">
    <citation type="journal article" date="2016" name="Proc. Natl. Acad. Sci. U.S.A.">
        <title>Mechanistic model of evolutionary rate variation en route to a nonphotosynthetic lifestyle in plants.</title>
        <authorList>
            <person name="Wicke S."/>
            <person name="Muller K.F."/>
            <person name="dePamphilis C.W."/>
            <person name="Quandt D."/>
            <person name="Bellot S."/>
            <person name="Schneeweiss G.M."/>
        </authorList>
    </citation>
    <scope>NUCLEOTIDE SEQUENCE</scope>
</reference>
<dbReference type="InterPro" id="IPR036823">
    <property type="entry name" value="Ribosomal_uS7_dom_sf"/>
</dbReference>
<name>A0A1B1YYL2_9LAMI</name>
<dbReference type="PROSITE" id="PS00052">
    <property type="entry name" value="RIBOSOMAL_S7"/>
    <property type="match status" value="1"/>
</dbReference>
<sequence length="170" mass="19360">MSRRGITKKKIAKYDPIYRNKLVNMLINRILKNGKKSLAYQIIYEAMKEIQQNKENKERNPISVLNKAIQKITPNIAVKIKKAKHSASKKKEKRVSGSTQIIPIEVGPKQGKILAIRWLLVASRKRMGQNMALKLSSELMDAAKGRGGAIRKKEEIYKLAEANRASAYFR</sequence>
<dbReference type="InterPro" id="IPR000235">
    <property type="entry name" value="Ribosomal_uS7"/>
</dbReference>
<evidence type="ECO:0000313" key="9">
    <source>
        <dbReference type="EMBL" id="ANX10250.1"/>
    </source>
</evidence>
<dbReference type="GO" id="GO:0019843">
    <property type="term" value="F:rRNA binding"/>
    <property type="evidence" value="ECO:0007669"/>
    <property type="project" value="UniProtKB-UniRule"/>
</dbReference>
<dbReference type="InterPro" id="IPR005717">
    <property type="entry name" value="Ribosomal_uS7_bac/org-type"/>
</dbReference>
<dbReference type="InterPro" id="IPR023798">
    <property type="entry name" value="Ribosomal_uS7_dom"/>
</dbReference>
<evidence type="ECO:0000256" key="3">
    <source>
        <dbReference type="ARBA" id="ARBA00022884"/>
    </source>
</evidence>
<evidence type="ECO:0000256" key="1">
    <source>
        <dbReference type="ARBA" id="ARBA00007151"/>
    </source>
</evidence>
<evidence type="ECO:0000256" key="4">
    <source>
        <dbReference type="ARBA" id="ARBA00022980"/>
    </source>
</evidence>
<protein>
    <recommendedName>
        <fullName evidence="6">Small ribosomal subunit protein uS7c</fullName>
    </recommendedName>
</protein>
<comment type="function">
    <text evidence="6">One of the primary rRNA binding proteins, it binds directly to 16S rRNA where it nucleates assembly of the head domain of the 30S subunit.</text>
</comment>
<dbReference type="SUPFAM" id="SSF47973">
    <property type="entry name" value="Ribosomal protein S7"/>
    <property type="match status" value="1"/>
</dbReference>
<keyword evidence="2 6" id="KW-0699">rRNA-binding</keyword>
<evidence type="ECO:0000259" key="8">
    <source>
        <dbReference type="Pfam" id="PF00177"/>
    </source>
</evidence>
<dbReference type="AlphaFoldDB" id="A0A1B1YYL2"/>
<dbReference type="Gene3D" id="1.10.455.10">
    <property type="entry name" value="Ribosomal protein S7 domain"/>
    <property type="match status" value="1"/>
</dbReference>
<keyword evidence="5 6" id="KW-0687">Ribonucleoprotein</keyword>
<keyword evidence="9" id="KW-0934">Plastid</keyword>
<dbReference type="NCBIfam" id="TIGR01029">
    <property type="entry name" value="rpsG_bact"/>
    <property type="match status" value="1"/>
</dbReference>
<dbReference type="PIRSF" id="PIRSF002122">
    <property type="entry name" value="RPS7p_RPS7a_RPS5e_RPS7o"/>
    <property type="match status" value="1"/>
</dbReference>
<keyword evidence="3 6" id="KW-0694">RNA-binding</keyword>
<dbReference type="GO" id="GO:0009507">
    <property type="term" value="C:chloroplast"/>
    <property type="evidence" value="ECO:0007669"/>
    <property type="project" value="UniProtKB-SubCell"/>
</dbReference>
<dbReference type="Pfam" id="PF00177">
    <property type="entry name" value="Ribosomal_S7"/>
    <property type="match status" value="1"/>
</dbReference>
<proteinExistence type="inferred from homology"/>
<organism evidence="9">
    <name type="scientific">Phelipanche aegyptiaca</name>
    <dbReference type="NCBI Taxonomy" id="99112"/>
    <lineage>
        <taxon>Eukaryota</taxon>
        <taxon>Viridiplantae</taxon>
        <taxon>Streptophyta</taxon>
        <taxon>Embryophyta</taxon>
        <taxon>Tracheophyta</taxon>
        <taxon>Spermatophyta</taxon>
        <taxon>Magnoliopsida</taxon>
        <taxon>eudicotyledons</taxon>
        <taxon>Gunneridae</taxon>
        <taxon>Pentapetalae</taxon>
        <taxon>asterids</taxon>
        <taxon>lamiids</taxon>
        <taxon>Lamiales</taxon>
        <taxon>Orobanchaceae</taxon>
        <taxon>Orobancheae</taxon>
        <taxon>Phelipanche</taxon>
    </lineage>
</organism>
<dbReference type="PANTHER" id="PTHR11205">
    <property type="entry name" value="RIBOSOMAL PROTEIN S7"/>
    <property type="match status" value="1"/>
</dbReference>
<evidence type="ECO:0000256" key="7">
    <source>
        <dbReference type="RuleBase" id="RU003619"/>
    </source>
</evidence>
<dbReference type="InterPro" id="IPR020606">
    <property type="entry name" value="Ribosomal_uS7_CS"/>
</dbReference>
<evidence type="ECO:0000256" key="5">
    <source>
        <dbReference type="ARBA" id="ARBA00023274"/>
    </source>
</evidence>
<gene>
    <name evidence="6 9" type="primary">rps7</name>
</gene>
<evidence type="ECO:0000256" key="6">
    <source>
        <dbReference type="HAMAP-Rule" id="MF_00480"/>
    </source>
</evidence>
<comment type="subunit">
    <text evidence="6">Part of the 30S ribosomal subunit.</text>
</comment>
<dbReference type="EMBL" id="KU212370">
    <property type="protein sequence ID" value="ANX10250.1"/>
    <property type="molecule type" value="Genomic_DNA"/>
</dbReference>
<dbReference type="GO" id="GO:0015935">
    <property type="term" value="C:small ribosomal subunit"/>
    <property type="evidence" value="ECO:0007669"/>
    <property type="project" value="InterPro"/>
</dbReference>
<dbReference type="HAMAP" id="MF_00480_B">
    <property type="entry name" value="Ribosomal_uS7_B"/>
    <property type="match status" value="1"/>
</dbReference>
<comment type="similarity">
    <text evidence="1 6 7">Belongs to the universal ribosomal protein uS7 family.</text>
</comment>
<evidence type="ECO:0000256" key="2">
    <source>
        <dbReference type="ARBA" id="ARBA00022730"/>
    </source>
</evidence>
<feature type="domain" description="Small ribosomal subunit protein uS7" evidence="8">
    <location>
        <begin position="3"/>
        <end position="164"/>
    </location>
</feature>
<accession>A0A1B1YYL2</accession>